<reference evidence="3" key="1">
    <citation type="submission" date="2021-02" db="EMBL/GenBank/DDBJ databases">
        <authorList>
            <person name="Nowell W R."/>
        </authorList>
    </citation>
    <scope>NUCLEOTIDE SEQUENCE</scope>
</reference>
<evidence type="ECO:0000256" key="1">
    <source>
        <dbReference type="SAM" id="Phobius"/>
    </source>
</evidence>
<dbReference type="Proteomes" id="UP000663856">
    <property type="component" value="Unassembled WGS sequence"/>
</dbReference>
<proteinExistence type="predicted"/>
<feature type="transmembrane region" description="Helical" evidence="1">
    <location>
        <begin position="376"/>
        <end position="400"/>
    </location>
</feature>
<comment type="caution">
    <text evidence="3">The sequence shown here is derived from an EMBL/GenBank/DDBJ whole genome shotgun (WGS) entry which is preliminary data.</text>
</comment>
<keyword evidence="1" id="KW-0812">Transmembrane</keyword>
<name>A0A816N602_9BILA</name>
<dbReference type="EMBL" id="CAJNRF010000098">
    <property type="protein sequence ID" value="CAF1939378.1"/>
    <property type="molecule type" value="Genomic_DNA"/>
</dbReference>
<dbReference type="AlphaFoldDB" id="A0A816N602"/>
<accession>A0A816N602</accession>
<sequence>MQKDLSLLSADLMNKRYTLRFCGHISDKFIVKNDSLMGSLNNQLNLGIIRPNSSFQGQTNTRIRLIHRPLYIFTNEKHDRFHGHGAVYLKLDSTLARKNIRWNINIHVSRGMIIYSDRRTSLSSLSQAQGNTILNELVYEPNKSTSLDTLCIYLKSGKISINSSLTLLVFSKWVTFLLNTIETDDQHNVIERMLTNVEKYFPNTTIHIASDLNRLSDGNYGSLYLDSSNGIKRYRLSKNLFIVNIPEENIPSTSHDYFINTVSTPFFFLVNDDFIFEADSYIDLLFELIYTYDHIDVIAEDEPDNRQALSDYSTLIHRGYQANASRNDYAQTQRLLVQLSDDKKYLDETNPLIKLILYQVCTWEENDKWSHVIGMIFLNLFTMKCFSHSFIVLIELYILVDIFNRIII</sequence>
<keyword evidence="1" id="KW-1133">Transmembrane helix</keyword>
<protein>
    <submittedName>
        <fullName evidence="3">Uncharacterized protein</fullName>
    </submittedName>
</protein>
<keyword evidence="1" id="KW-0472">Membrane</keyword>
<dbReference type="EMBL" id="CAJNRG010000978">
    <property type="protein sequence ID" value="CAF2024477.1"/>
    <property type="molecule type" value="Genomic_DNA"/>
</dbReference>
<organism evidence="3 4">
    <name type="scientific">Rotaria magnacalcarata</name>
    <dbReference type="NCBI Taxonomy" id="392030"/>
    <lineage>
        <taxon>Eukaryota</taxon>
        <taxon>Metazoa</taxon>
        <taxon>Spiralia</taxon>
        <taxon>Gnathifera</taxon>
        <taxon>Rotifera</taxon>
        <taxon>Eurotatoria</taxon>
        <taxon>Bdelloidea</taxon>
        <taxon>Philodinida</taxon>
        <taxon>Philodinidae</taxon>
        <taxon>Rotaria</taxon>
    </lineage>
</organism>
<gene>
    <name evidence="2" type="ORF">WKI299_LOCUS1754</name>
    <name evidence="3" type="ORF">XDN619_LOCUS4472</name>
</gene>
<evidence type="ECO:0000313" key="3">
    <source>
        <dbReference type="EMBL" id="CAF2024477.1"/>
    </source>
</evidence>
<dbReference type="Proteomes" id="UP000663887">
    <property type="component" value="Unassembled WGS sequence"/>
</dbReference>
<evidence type="ECO:0000313" key="2">
    <source>
        <dbReference type="EMBL" id="CAF1939378.1"/>
    </source>
</evidence>
<evidence type="ECO:0000313" key="4">
    <source>
        <dbReference type="Proteomes" id="UP000663887"/>
    </source>
</evidence>